<proteinExistence type="predicted"/>
<evidence type="ECO:0000313" key="3">
    <source>
        <dbReference type="Proteomes" id="UP001057481"/>
    </source>
</evidence>
<feature type="transmembrane region" description="Helical" evidence="1">
    <location>
        <begin position="123"/>
        <end position="140"/>
    </location>
</feature>
<feature type="transmembrane region" description="Helical" evidence="1">
    <location>
        <begin position="294"/>
        <end position="317"/>
    </location>
</feature>
<evidence type="ECO:0000313" key="2">
    <source>
        <dbReference type="EMBL" id="MCM2437380.1"/>
    </source>
</evidence>
<dbReference type="Proteomes" id="UP001057481">
    <property type="component" value="Unassembled WGS sequence"/>
</dbReference>
<protein>
    <submittedName>
        <fullName evidence="2">YibE/F family protein</fullName>
    </submittedName>
</protein>
<sequence length="369" mass="40925">MTNLNKLINLKIILQYGIIFLLGLSIFATKFDAQLYHHPIGEVISIETTKSINETDQFRNKDKLYTQTIRVKILNTKAAGKTITLTNQYTLSCAMDEKYEPKSQVFLSHHQNSYMITGQKRDTILAFMVWLTISLLIIFMKQAGVFTIISVIINISLLLVTIWLDLNIKNINVIILFGTLAVVMALITLSLALGFNRQMLITFLASIGSVTVAISIASIILILTHQKGLQFDLMDYITQLPQPLFIAETIIAALGAIMDEATDIIATQYEMLIAHPNLSRWSLYKAGQRVGQTIMGALTSVLFLIFIAEALPMSILYLRNGNSWGYTLEMNMVLGLAQTIIAGIGIVLTVPIASGLMALLHQSKGVIND</sequence>
<feature type="transmembrane region" description="Helical" evidence="1">
    <location>
        <begin position="146"/>
        <end position="166"/>
    </location>
</feature>
<feature type="transmembrane region" description="Helical" evidence="1">
    <location>
        <begin position="173"/>
        <end position="195"/>
    </location>
</feature>
<evidence type="ECO:0000256" key="1">
    <source>
        <dbReference type="SAM" id="Phobius"/>
    </source>
</evidence>
<dbReference type="EMBL" id="JAGMVS010000063">
    <property type="protein sequence ID" value="MCM2437380.1"/>
    <property type="molecule type" value="Genomic_DNA"/>
</dbReference>
<dbReference type="RefSeq" id="WP_205143480.1">
    <property type="nucleotide sequence ID" value="NZ_JAFBDN010000006.1"/>
</dbReference>
<keyword evidence="1" id="KW-0472">Membrane</keyword>
<keyword evidence="1" id="KW-1133">Transmembrane helix</keyword>
<organism evidence="2 3">
    <name type="scientific">Periweissella beninensis</name>
    <dbReference type="NCBI Taxonomy" id="504936"/>
    <lineage>
        <taxon>Bacteria</taxon>
        <taxon>Bacillati</taxon>
        <taxon>Bacillota</taxon>
        <taxon>Bacilli</taxon>
        <taxon>Lactobacillales</taxon>
        <taxon>Lactobacillaceae</taxon>
        <taxon>Periweissella</taxon>
    </lineage>
</organism>
<dbReference type="PANTHER" id="PTHR41771">
    <property type="entry name" value="MEMBRANE PROTEIN-RELATED"/>
    <property type="match status" value="1"/>
</dbReference>
<accession>A0ABT0VLJ8</accession>
<dbReference type="Pfam" id="PF07907">
    <property type="entry name" value="YibE_F"/>
    <property type="match status" value="1"/>
</dbReference>
<reference evidence="2" key="1">
    <citation type="submission" date="2021-04" db="EMBL/GenBank/DDBJ databases">
        <title>Taxonomic assessment of Weissella genus.</title>
        <authorList>
            <person name="Fanelli F."/>
            <person name="Chieffi D."/>
            <person name="Dell'Aquila A."/>
            <person name="Gyu-Sung C."/>
            <person name="Franz C.M.A.P."/>
            <person name="Fusco V."/>
        </authorList>
    </citation>
    <scope>NUCLEOTIDE SEQUENCE</scope>
    <source>
        <strain evidence="2">LMG 25373</strain>
    </source>
</reference>
<comment type="caution">
    <text evidence="2">The sequence shown here is derived from an EMBL/GenBank/DDBJ whole genome shotgun (WGS) entry which is preliminary data.</text>
</comment>
<keyword evidence="1" id="KW-0812">Transmembrane</keyword>
<feature type="transmembrane region" description="Helical" evidence="1">
    <location>
        <begin position="201"/>
        <end position="224"/>
    </location>
</feature>
<feature type="transmembrane region" description="Helical" evidence="1">
    <location>
        <begin position="337"/>
        <end position="360"/>
    </location>
</feature>
<name>A0ABT0VLJ8_9LACO</name>
<gene>
    <name evidence="2" type="ORF">KAK10_05595</name>
</gene>
<feature type="transmembrane region" description="Helical" evidence="1">
    <location>
        <begin position="12"/>
        <end position="29"/>
    </location>
</feature>
<dbReference type="InterPro" id="IPR012507">
    <property type="entry name" value="YibE_F"/>
</dbReference>
<keyword evidence="3" id="KW-1185">Reference proteome</keyword>
<dbReference type="PANTHER" id="PTHR41771:SF1">
    <property type="entry name" value="MEMBRANE PROTEIN"/>
    <property type="match status" value="1"/>
</dbReference>